<name>A0AA36B3M8_OCTVU</name>
<dbReference type="AlphaFoldDB" id="A0AA36B3M8"/>
<dbReference type="EMBL" id="OX597821">
    <property type="protein sequence ID" value="CAI9727315.1"/>
    <property type="molecule type" value="Genomic_DNA"/>
</dbReference>
<keyword evidence="2" id="KW-1185">Reference proteome</keyword>
<reference evidence="1" key="1">
    <citation type="submission" date="2023-08" db="EMBL/GenBank/DDBJ databases">
        <authorList>
            <person name="Alioto T."/>
            <person name="Alioto T."/>
            <person name="Gomez Garrido J."/>
        </authorList>
    </citation>
    <scope>NUCLEOTIDE SEQUENCE</scope>
</reference>
<protein>
    <submittedName>
        <fullName evidence="1">Uncharacterized protein</fullName>
    </submittedName>
</protein>
<gene>
    <name evidence="1" type="ORF">OCTVUL_1B028465</name>
</gene>
<sequence>MLSLKTDDILYAVKYFVSDIYINNSFSYRDADVVVTVAAVVFVVGDIYTAAVDRVSSCDKVNIKSNKDEIAVMNLDKIHGLKGNFELNAE</sequence>
<organism evidence="1 2">
    <name type="scientific">Octopus vulgaris</name>
    <name type="common">Common octopus</name>
    <dbReference type="NCBI Taxonomy" id="6645"/>
    <lineage>
        <taxon>Eukaryota</taxon>
        <taxon>Metazoa</taxon>
        <taxon>Spiralia</taxon>
        <taxon>Lophotrochozoa</taxon>
        <taxon>Mollusca</taxon>
        <taxon>Cephalopoda</taxon>
        <taxon>Coleoidea</taxon>
        <taxon>Octopodiformes</taxon>
        <taxon>Octopoda</taxon>
        <taxon>Incirrata</taxon>
        <taxon>Octopodidae</taxon>
        <taxon>Octopus</taxon>
    </lineage>
</organism>
<dbReference type="Proteomes" id="UP001162480">
    <property type="component" value="Chromosome 8"/>
</dbReference>
<evidence type="ECO:0000313" key="2">
    <source>
        <dbReference type="Proteomes" id="UP001162480"/>
    </source>
</evidence>
<accession>A0AA36B3M8</accession>
<evidence type="ECO:0000313" key="1">
    <source>
        <dbReference type="EMBL" id="CAI9727315.1"/>
    </source>
</evidence>
<proteinExistence type="predicted"/>